<organism evidence="1 2">
    <name type="scientific">Onychostoma macrolepis</name>
    <dbReference type="NCBI Taxonomy" id="369639"/>
    <lineage>
        <taxon>Eukaryota</taxon>
        <taxon>Metazoa</taxon>
        <taxon>Chordata</taxon>
        <taxon>Craniata</taxon>
        <taxon>Vertebrata</taxon>
        <taxon>Euteleostomi</taxon>
        <taxon>Actinopterygii</taxon>
        <taxon>Neopterygii</taxon>
        <taxon>Teleostei</taxon>
        <taxon>Ostariophysi</taxon>
        <taxon>Cypriniformes</taxon>
        <taxon>Cyprinidae</taxon>
        <taxon>Acrossocheilinae</taxon>
        <taxon>Onychostoma</taxon>
    </lineage>
</organism>
<accession>A0A7J6CKM1</accession>
<evidence type="ECO:0000313" key="1">
    <source>
        <dbReference type="EMBL" id="KAF4107706.1"/>
    </source>
</evidence>
<dbReference type="Proteomes" id="UP000579812">
    <property type="component" value="Unassembled WGS sequence"/>
</dbReference>
<gene>
    <name evidence="1" type="ORF">G5714_012070</name>
</gene>
<keyword evidence="2" id="KW-1185">Reference proteome</keyword>
<protein>
    <submittedName>
        <fullName evidence="1">Uncharacterized protein</fullName>
    </submittedName>
</protein>
<reference evidence="1 2" key="1">
    <citation type="submission" date="2020-04" db="EMBL/GenBank/DDBJ databases">
        <title>Chromosome-level genome assembly of a cyprinid fish Onychostoma macrolepis by integration of Nanopore Sequencing, Bionano and Hi-C technology.</title>
        <authorList>
            <person name="Wang D."/>
        </authorList>
    </citation>
    <scope>NUCLEOTIDE SEQUENCE [LARGE SCALE GENOMIC DNA]</scope>
    <source>
        <strain evidence="1">SWU-2019</strain>
        <tissue evidence="1">Muscle</tissue>
    </source>
</reference>
<proteinExistence type="predicted"/>
<dbReference type="AlphaFoldDB" id="A0A7J6CKM1"/>
<sequence>MLYCGVYTTAALFIASPAPCPLASVQSDLPLERGSHPALSPALQQHSKLISNATVLLSPLVEWKQTVFDSVQLSGLLHCVAHQVAVILRSGRDHSQREDGTRQTDKEKHPPFVQSFELDLTLHYLGWRRFGPHDTAGQSTPVHSETCDRNEINRGAEKLRMAKPLVQTSGPNASPHSKMKLWKFAAIGLILCGAALPLLVLKTTPSSRAPPLLPTAELHPHHFHLHHLHLHQAIHRPPLWQVAGNGGPDQLTEETLSYQNIAFSTQASQMSGSRPTSLE</sequence>
<evidence type="ECO:0000313" key="2">
    <source>
        <dbReference type="Proteomes" id="UP000579812"/>
    </source>
</evidence>
<name>A0A7J6CKM1_9TELE</name>
<comment type="caution">
    <text evidence="1">The sequence shown here is derived from an EMBL/GenBank/DDBJ whole genome shotgun (WGS) entry which is preliminary data.</text>
</comment>
<dbReference type="EMBL" id="JAAMOB010000011">
    <property type="protein sequence ID" value="KAF4107706.1"/>
    <property type="molecule type" value="Genomic_DNA"/>
</dbReference>